<evidence type="ECO:0000313" key="1">
    <source>
        <dbReference type="EMBL" id="MFC5883887.1"/>
    </source>
</evidence>
<sequence>MREDRLVTAEITGGILLPTTYSLLPAALDSLWSALQFRPIGRPQWQWFERYLTGPSADRFVAEYLDRTGPLDLPVVLPEAVHHLRLHWTTPEADR</sequence>
<protein>
    <submittedName>
        <fullName evidence="1">Uncharacterized protein</fullName>
    </submittedName>
</protein>
<reference evidence="2" key="1">
    <citation type="journal article" date="2019" name="Int. J. Syst. Evol. Microbiol.">
        <title>The Global Catalogue of Microorganisms (GCM) 10K type strain sequencing project: providing services to taxonomists for standard genome sequencing and annotation.</title>
        <authorList>
            <consortium name="The Broad Institute Genomics Platform"/>
            <consortium name="The Broad Institute Genome Sequencing Center for Infectious Disease"/>
            <person name="Wu L."/>
            <person name="Ma J."/>
        </authorList>
    </citation>
    <scope>NUCLEOTIDE SEQUENCE [LARGE SCALE GENOMIC DNA]</scope>
    <source>
        <strain evidence="2">CGMCC 4.1469</strain>
    </source>
</reference>
<organism evidence="1 2">
    <name type="scientific">Kitasatospora aburaviensis</name>
    <dbReference type="NCBI Taxonomy" id="67265"/>
    <lineage>
        <taxon>Bacteria</taxon>
        <taxon>Bacillati</taxon>
        <taxon>Actinomycetota</taxon>
        <taxon>Actinomycetes</taxon>
        <taxon>Kitasatosporales</taxon>
        <taxon>Streptomycetaceae</taxon>
        <taxon>Kitasatospora</taxon>
    </lineage>
</organism>
<dbReference type="EMBL" id="JBHSOD010000002">
    <property type="protein sequence ID" value="MFC5883887.1"/>
    <property type="molecule type" value="Genomic_DNA"/>
</dbReference>
<proteinExistence type="predicted"/>
<gene>
    <name evidence="1" type="ORF">ACFP0N_02670</name>
</gene>
<comment type="caution">
    <text evidence="1">The sequence shown here is derived from an EMBL/GenBank/DDBJ whole genome shotgun (WGS) entry which is preliminary data.</text>
</comment>
<accession>A0ABW1EQK8</accession>
<dbReference type="RefSeq" id="WP_313763243.1">
    <property type="nucleotide sequence ID" value="NZ_BAAAVH010000108.1"/>
</dbReference>
<dbReference type="Proteomes" id="UP001596067">
    <property type="component" value="Unassembled WGS sequence"/>
</dbReference>
<keyword evidence="2" id="KW-1185">Reference proteome</keyword>
<evidence type="ECO:0000313" key="2">
    <source>
        <dbReference type="Proteomes" id="UP001596067"/>
    </source>
</evidence>
<name>A0ABW1EQK8_9ACTN</name>